<evidence type="ECO:0000313" key="5">
    <source>
        <dbReference type="Proteomes" id="UP000313231"/>
    </source>
</evidence>
<feature type="chain" id="PRO_5022756719" description="LPXTG cell wall anchor domain-containing protein" evidence="3">
    <location>
        <begin position="48"/>
        <end position="675"/>
    </location>
</feature>
<feature type="compositionally biased region" description="Low complexity" evidence="1">
    <location>
        <begin position="63"/>
        <end position="74"/>
    </location>
</feature>
<evidence type="ECO:0000256" key="1">
    <source>
        <dbReference type="SAM" id="MobiDB-lite"/>
    </source>
</evidence>
<sequence>MNISSRRTRRHPEPARAQAARRRRRSIALLLPAVVVVSTVLSGPAYADDADNTPSDTSTETSQQAPADDATQQAEPKQDAPSDPPAEKPTKEEPAPPADSGPDESEEKPDPKPEAPTDQDKKADDQAGKKADDKAPEAESPAKTEPEKVVNQPVQNTFTAAAAKDDEEDAKVVVCKYTSTPPGGADHIIVRSVNAIPGFPAAPTFPWSSNDAQDSIAIRFAVGNEQPADTPEVIAANCPVRLLVPTPPVIVNCGPNNDVYGVIDISPAGAFTVLRSLDRSVTLVADYPRFVFFPAQVTVVLPAPVDANTACPAEIAPPDLDVIDECGTGNAHYEAVPASPDYTADAPLADGSILLHAVAPATFPGGATTYQYPAVVETNKTACPKKVVVCKWVTTPQGLVHHVIVVSVNAADPTSIGKTWDQVVDSDFPIPFNDAQASVAIRFAVGNEQPGDEILENGGCPVDLDVPEVPQTDPCNPPGVTSNVAFGALPPSDGKWTADTSVAGQITFTATGINYFELEVVDGNVTYVKTAVVKLGADSGVKCLVAPAITANDPCNPVGVTSNATWVIPVETPDYTVSVVNGVIQLIAKLGKVFEGDKPTFTYALAVSPPDSGVVCQVAGVQETKNPPKKQDEVKNAAVSGLPNTGGPAGWLMPLGVGLVLAGAGLVLGRRDRTA</sequence>
<comment type="caution">
    <text evidence="4">The sequence shown here is derived from an EMBL/GenBank/DDBJ whole genome shotgun (WGS) entry which is preliminary data.</text>
</comment>
<proteinExistence type="predicted"/>
<keyword evidence="5" id="KW-1185">Reference proteome</keyword>
<evidence type="ECO:0000256" key="3">
    <source>
        <dbReference type="SAM" id="SignalP"/>
    </source>
</evidence>
<feature type="transmembrane region" description="Helical" evidence="2">
    <location>
        <begin position="649"/>
        <end position="669"/>
    </location>
</feature>
<keyword evidence="3" id="KW-0732">Signal</keyword>
<dbReference type="Proteomes" id="UP000313231">
    <property type="component" value="Unassembled WGS sequence"/>
</dbReference>
<dbReference type="RefSeq" id="WP_139624644.1">
    <property type="nucleotide sequence ID" value="NZ_VDMP01000027.1"/>
</dbReference>
<feature type="signal peptide" evidence="3">
    <location>
        <begin position="1"/>
        <end position="47"/>
    </location>
</feature>
<feature type="compositionally biased region" description="Basic and acidic residues" evidence="1">
    <location>
        <begin position="76"/>
        <end position="94"/>
    </location>
</feature>
<feature type="compositionally biased region" description="Polar residues" evidence="1">
    <location>
        <begin position="52"/>
        <end position="62"/>
    </location>
</feature>
<feature type="region of interest" description="Disordered" evidence="1">
    <location>
        <begin position="1"/>
        <end position="22"/>
    </location>
</feature>
<reference evidence="4 5" key="1">
    <citation type="journal article" date="2016" name="Int. J. Syst. Evol. Microbiol.">
        <title>Nocardioides albidus sp. nov., an actinobacterium isolated from garden soil.</title>
        <authorList>
            <person name="Singh H."/>
            <person name="Du J."/>
            <person name="Trinh H."/>
            <person name="Won K."/>
            <person name="Yang J.E."/>
            <person name="Yin C."/>
            <person name="Kook M."/>
            <person name="Yi T.H."/>
        </authorList>
    </citation>
    <scope>NUCLEOTIDE SEQUENCE [LARGE SCALE GENOMIC DNA]</scope>
    <source>
        <strain evidence="4 5">CCTCC AB 2015297</strain>
    </source>
</reference>
<keyword evidence="2" id="KW-0812">Transmembrane</keyword>
<protein>
    <recommendedName>
        <fullName evidence="6">LPXTG cell wall anchor domain-containing protein</fullName>
    </recommendedName>
</protein>
<feature type="compositionally biased region" description="Basic and acidic residues" evidence="1">
    <location>
        <begin position="108"/>
        <end position="148"/>
    </location>
</feature>
<accession>A0A5C4VMM0</accession>
<name>A0A5C4VMM0_9ACTN</name>
<organism evidence="4 5">
    <name type="scientific">Nocardioides albidus</name>
    <dbReference type="NCBI Taxonomy" id="1517589"/>
    <lineage>
        <taxon>Bacteria</taxon>
        <taxon>Bacillati</taxon>
        <taxon>Actinomycetota</taxon>
        <taxon>Actinomycetes</taxon>
        <taxon>Propionibacteriales</taxon>
        <taxon>Nocardioidaceae</taxon>
        <taxon>Nocardioides</taxon>
    </lineage>
</organism>
<dbReference type="EMBL" id="VDMP01000027">
    <property type="protein sequence ID" value="TNM36459.1"/>
    <property type="molecule type" value="Genomic_DNA"/>
</dbReference>
<evidence type="ECO:0008006" key="6">
    <source>
        <dbReference type="Google" id="ProtNLM"/>
    </source>
</evidence>
<keyword evidence="2" id="KW-1133">Transmembrane helix</keyword>
<dbReference type="OrthoDB" id="3778243at2"/>
<keyword evidence="2" id="KW-0472">Membrane</keyword>
<gene>
    <name evidence="4" type="ORF">FHP29_20180</name>
</gene>
<dbReference type="AlphaFoldDB" id="A0A5C4VMM0"/>
<evidence type="ECO:0000256" key="2">
    <source>
        <dbReference type="SAM" id="Phobius"/>
    </source>
</evidence>
<feature type="compositionally biased region" description="Basic residues" evidence="1">
    <location>
        <begin position="1"/>
        <end position="10"/>
    </location>
</feature>
<feature type="region of interest" description="Disordered" evidence="1">
    <location>
        <begin position="44"/>
        <end position="154"/>
    </location>
</feature>
<evidence type="ECO:0000313" key="4">
    <source>
        <dbReference type="EMBL" id="TNM36459.1"/>
    </source>
</evidence>